<evidence type="ECO:0000256" key="2">
    <source>
        <dbReference type="ARBA" id="ARBA00022989"/>
    </source>
</evidence>
<sequence length="409" mass="41963">MPRRPLFHGWKVVATAFLVAMFGWGLGFYGSGVYLATLAQTRGWSTGTVGAAVTGYYLLGAVMLTTVPRLIARFGERQVLLAGSAAMGAAVVALTRTTEIWQLWPAFLAMSLGWATMSGVMVNALVAPWFDRRLGIAISLALNGASCGGVIVAPLMILAVDRLGFTLGVGLVVLAMVATLWPAAMLYLGTTPARLGLAPDGGAAAPGRHGCGTTRPATSTGELLRIRSLWTVLLSSAIGLFAQVGVLTHQVAFLSPRLTPEVLSLAVGLTTGAAIVGRVGTGLVVDRIDPRLAMAATLGVQAAALAALATLPGPLTTLAACTAFGLGVGNLITLPSLILRREVGAGAFTQAVGLVMAGSQFTYAFAPLGIGHLRDVAGDYSMAWFVCAALDLTAAAAALFARAPAPPRP</sequence>
<feature type="transmembrane region" description="Helical" evidence="4">
    <location>
        <begin position="382"/>
        <end position="401"/>
    </location>
</feature>
<dbReference type="PANTHER" id="PTHR11360">
    <property type="entry name" value="MONOCARBOXYLATE TRANSPORTER"/>
    <property type="match status" value="1"/>
</dbReference>
<feature type="transmembrane region" description="Helical" evidence="4">
    <location>
        <begin position="134"/>
        <end position="157"/>
    </location>
</feature>
<evidence type="ECO:0000256" key="4">
    <source>
        <dbReference type="SAM" id="Phobius"/>
    </source>
</evidence>
<feature type="transmembrane region" description="Helical" evidence="4">
    <location>
        <begin position="317"/>
        <end position="339"/>
    </location>
</feature>
<dbReference type="AlphaFoldDB" id="A0A918XXS7"/>
<name>A0A918XXS7_9PROT</name>
<organism evidence="5 6">
    <name type="scientific">Thalassobaculum fulvum</name>
    <dbReference type="NCBI Taxonomy" id="1633335"/>
    <lineage>
        <taxon>Bacteria</taxon>
        <taxon>Pseudomonadati</taxon>
        <taxon>Pseudomonadota</taxon>
        <taxon>Alphaproteobacteria</taxon>
        <taxon>Rhodospirillales</taxon>
        <taxon>Thalassobaculaceae</taxon>
        <taxon>Thalassobaculum</taxon>
    </lineage>
</organism>
<reference evidence="5" key="1">
    <citation type="journal article" date="2014" name="Int. J. Syst. Evol. Microbiol.">
        <title>Complete genome sequence of Corynebacterium casei LMG S-19264T (=DSM 44701T), isolated from a smear-ripened cheese.</title>
        <authorList>
            <consortium name="US DOE Joint Genome Institute (JGI-PGF)"/>
            <person name="Walter F."/>
            <person name="Albersmeier A."/>
            <person name="Kalinowski J."/>
            <person name="Ruckert C."/>
        </authorList>
    </citation>
    <scope>NUCLEOTIDE SEQUENCE</scope>
    <source>
        <strain evidence="5">KCTC 42651</strain>
    </source>
</reference>
<feature type="transmembrane region" description="Helical" evidence="4">
    <location>
        <begin position="263"/>
        <end position="285"/>
    </location>
</feature>
<feature type="transmembrane region" description="Helical" evidence="4">
    <location>
        <begin position="229"/>
        <end position="251"/>
    </location>
</feature>
<dbReference type="InterPro" id="IPR011701">
    <property type="entry name" value="MFS"/>
</dbReference>
<keyword evidence="3 4" id="KW-0472">Membrane</keyword>
<feature type="transmembrane region" description="Helical" evidence="4">
    <location>
        <begin position="48"/>
        <end position="67"/>
    </location>
</feature>
<evidence type="ECO:0000313" key="5">
    <source>
        <dbReference type="EMBL" id="GHD63464.1"/>
    </source>
</evidence>
<dbReference type="Proteomes" id="UP000630353">
    <property type="component" value="Unassembled WGS sequence"/>
</dbReference>
<comment type="caution">
    <text evidence="5">The sequence shown here is derived from an EMBL/GenBank/DDBJ whole genome shotgun (WGS) entry which is preliminary data.</text>
</comment>
<feature type="transmembrane region" description="Helical" evidence="4">
    <location>
        <begin position="292"/>
        <end position="311"/>
    </location>
</feature>
<feature type="transmembrane region" description="Helical" evidence="4">
    <location>
        <begin position="103"/>
        <end position="127"/>
    </location>
</feature>
<evidence type="ECO:0000256" key="3">
    <source>
        <dbReference type="ARBA" id="ARBA00023136"/>
    </source>
</evidence>
<keyword evidence="6" id="KW-1185">Reference proteome</keyword>
<evidence type="ECO:0000313" key="6">
    <source>
        <dbReference type="Proteomes" id="UP000630353"/>
    </source>
</evidence>
<accession>A0A918XXS7</accession>
<feature type="transmembrane region" description="Helical" evidence="4">
    <location>
        <begin position="163"/>
        <end position="188"/>
    </location>
</feature>
<dbReference type="GO" id="GO:0022857">
    <property type="term" value="F:transmembrane transporter activity"/>
    <property type="evidence" value="ECO:0007669"/>
    <property type="project" value="InterPro"/>
</dbReference>
<dbReference type="SUPFAM" id="SSF103473">
    <property type="entry name" value="MFS general substrate transporter"/>
    <property type="match status" value="1"/>
</dbReference>
<evidence type="ECO:0000256" key="1">
    <source>
        <dbReference type="ARBA" id="ARBA00022692"/>
    </source>
</evidence>
<dbReference type="EMBL" id="BMZS01000016">
    <property type="protein sequence ID" value="GHD63464.1"/>
    <property type="molecule type" value="Genomic_DNA"/>
</dbReference>
<reference evidence="5" key="2">
    <citation type="submission" date="2020-09" db="EMBL/GenBank/DDBJ databases">
        <authorList>
            <person name="Sun Q."/>
            <person name="Kim S."/>
        </authorList>
    </citation>
    <scope>NUCLEOTIDE SEQUENCE</scope>
    <source>
        <strain evidence="5">KCTC 42651</strain>
    </source>
</reference>
<dbReference type="Gene3D" id="1.20.1250.20">
    <property type="entry name" value="MFS general substrate transporter like domains"/>
    <property type="match status" value="2"/>
</dbReference>
<dbReference type="InterPro" id="IPR050327">
    <property type="entry name" value="Proton-linked_MCT"/>
</dbReference>
<proteinExistence type="predicted"/>
<dbReference type="RefSeq" id="WP_189995586.1">
    <property type="nucleotide sequence ID" value="NZ_BMZS01000016.1"/>
</dbReference>
<dbReference type="InterPro" id="IPR036259">
    <property type="entry name" value="MFS_trans_sf"/>
</dbReference>
<protein>
    <submittedName>
        <fullName evidence="5">MFS transporter</fullName>
    </submittedName>
</protein>
<gene>
    <name evidence="5" type="ORF">GCM10017083_53760</name>
</gene>
<dbReference type="Pfam" id="PF07690">
    <property type="entry name" value="MFS_1"/>
    <property type="match status" value="1"/>
</dbReference>
<keyword evidence="2 4" id="KW-1133">Transmembrane helix</keyword>
<keyword evidence="1 4" id="KW-0812">Transmembrane</keyword>
<feature type="transmembrane region" description="Helical" evidence="4">
    <location>
        <begin position="79"/>
        <end position="97"/>
    </location>
</feature>
<feature type="transmembrane region" description="Helical" evidence="4">
    <location>
        <begin position="12"/>
        <end position="36"/>
    </location>
</feature>
<dbReference type="PANTHER" id="PTHR11360:SF290">
    <property type="entry name" value="MONOCARBOXYLATE MFS PERMEASE"/>
    <property type="match status" value="1"/>
</dbReference>
<feature type="transmembrane region" description="Helical" evidence="4">
    <location>
        <begin position="351"/>
        <end position="370"/>
    </location>
</feature>